<accession>A0AA41X7T9</accession>
<proteinExistence type="predicted"/>
<dbReference type="Pfam" id="PF00085">
    <property type="entry name" value="Thioredoxin"/>
    <property type="match status" value="1"/>
</dbReference>
<dbReference type="InterPro" id="IPR036249">
    <property type="entry name" value="Thioredoxin-like_sf"/>
</dbReference>
<keyword evidence="3" id="KW-1185">Reference proteome</keyword>
<evidence type="ECO:0000313" key="3">
    <source>
        <dbReference type="Proteomes" id="UP001156102"/>
    </source>
</evidence>
<evidence type="ECO:0000259" key="1">
    <source>
        <dbReference type="PROSITE" id="PS51352"/>
    </source>
</evidence>
<dbReference type="AlphaFoldDB" id="A0AA41X7T9"/>
<dbReference type="PROSITE" id="PS51352">
    <property type="entry name" value="THIOREDOXIN_2"/>
    <property type="match status" value="1"/>
</dbReference>
<sequence>MERITTAEAFQEIISGETPVVVKFFTTWCPDCVRMDNFIGDVMEEYSRFAWYEINKDEFPAIAEEYQVMGIPSLLVFEAGNKIGHLHSANAKTEEQVVEFLQPYY</sequence>
<comment type="caution">
    <text evidence="2">The sequence shown here is derived from an EMBL/GenBank/DDBJ whole genome shotgun (WGS) entry which is preliminary data.</text>
</comment>
<dbReference type="GO" id="GO:0045454">
    <property type="term" value="P:cell redox homeostasis"/>
    <property type="evidence" value="ECO:0007669"/>
    <property type="project" value="TreeGrafter"/>
</dbReference>
<dbReference type="InterPro" id="IPR013766">
    <property type="entry name" value="Thioredoxin_domain"/>
</dbReference>
<dbReference type="SUPFAM" id="SSF52833">
    <property type="entry name" value="Thioredoxin-like"/>
    <property type="match status" value="1"/>
</dbReference>
<dbReference type="Proteomes" id="UP001156102">
    <property type="component" value="Unassembled WGS sequence"/>
</dbReference>
<feature type="domain" description="Thioredoxin" evidence="1">
    <location>
        <begin position="1"/>
        <end position="105"/>
    </location>
</feature>
<dbReference type="PANTHER" id="PTHR45663:SF6">
    <property type="entry name" value="THIOREDOXIN-LIKE PROTEIN YDBP"/>
    <property type="match status" value="1"/>
</dbReference>
<evidence type="ECO:0000313" key="2">
    <source>
        <dbReference type="EMBL" id="MCP8970342.1"/>
    </source>
</evidence>
<dbReference type="Gene3D" id="3.40.30.10">
    <property type="entry name" value="Glutaredoxin"/>
    <property type="match status" value="1"/>
</dbReference>
<organism evidence="2 3">
    <name type="scientific">Ectobacillus ponti</name>
    <dbReference type="NCBI Taxonomy" id="2961894"/>
    <lineage>
        <taxon>Bacteria</taxon>
        <taxon>Bacillati</taxon>
        <taxon>Bacillota</taxon>
        <taxon>Bacilli</taxon>
        <taxon>Bacillales</taxon>
        <taxon>Bacillaceae</taxon>
        <taxon>Ectobacillus</taxon>
    </lineage>
</organism>
<dbReference type="EMBL" id="JANCLT010000011">
    <property type="protein sequence ID" value="MCP8970342.1"/>
    <property type="molecule type" value="Genomic_DNA"/>
</dbReference>
<dbReference type="RefSeq" id="WP_254760263.1">
    <property type="nucleotide sequence ID" value="NZ_JANCLT010000011.1"/>
</dbReference>
<name>A0AA41X7T9_9BACI</name>
<dbReference type="GO" id="GO:0005829">
    <property type="term" value="C:cytosol"/>
    <property type="evidence" value="ECO:0007669"/>
    <property type="project" value="TreeGrafter"/>
</dbReference>
<dbReference type="CDD" id="cd02947">
    <property type="entry name" value="TRX_family"/>
    <property type="match status" value="1"/>
</dbReference>
<dbReference type="PANTHER" id="PTHR45663">
    <property type="entry name" value="GEO12009P1"/>
    <property type="match status" value="1"/>
</dbReference>
<dbReference type="GO" id="GO:0015035">
    <property type="term" value="F:protein-disulfide reductase activity"/>
    <property type="evidence" value="ECO:0007669"/>
    <property type="project" value="TreeGrafter"/>
</dbReference>
<gene>
    <name evidence="2" type="ORF">NK662_17615</name>
</gene>
<protein>
    <submittedName>
        <fullName evidence="2">Thioredoxin family protein</fullName>
    </submittedName>
</protein>
<reference evidence="2" key="1">
    <citation type="submission" date="2022-07" db="EMBL/GenBank/DDBJ databases">
        <authorList>
            <person name="Li W.-J."/>
            <person name="Deng Q.-Q."/>
        </authorList>
    </citation>
    <scope>NUCLEOTIDE SEQUENCE</scope>
    <source>
        <strain evidence="2">SYSU M60031</strain>
    </source>
</reference>